<dbReference type="EMBL" id="BLAL01000334">
    <property type="protein sequence ID" value="GET03779.1"/>
    <property type="molecule type" value="Genomic_DNA"/>
</dbReference>
<name>A0A8H3MAQ2_9GLOM</name>
<reference evidence="1" key="1">
    <citation type="submission" date="2019-10" db="EMBL/GenBank/DDBJ databases">
        <title>Conservation and host-specific expression of non-tandemly repeated heterogenous ribosome RNA gene in arbuscular mycorrhizal fungi.</title>
        <authorList>
            <person name="Maeda T."/>
            <person name="Kobayashi Y."/>
            <person name="Nakagawa T."/>
            <person name="Ezawa T."/>
            <person name="Yamaguchi K."/>
            <person name="Bino T."/>
            <person name="Nishimoto Y."/>
            <person name="Shigenobu S."/>
            <person name="Kawaguchi M."/>
        </authorList>
    </citation>
    <scope>NUCLEOTIDE SEQUENCE</scope>
    <source>
        <strain evidence="1">HR1</strain>
    </source>
</reference>
<proteinExistence type="predicted"/>
<evidence type="ECO:0000313" key="2">
    <source>
        <dbReference type="Proteomes" id="UP000615446"/>
    </source>
</evidence>
<comment type="caution">
    <text evidence="1">The sequence shown here is derived from an EMBL/GenBank/DDBJ whole genome shotgun (WGS) entry which is preliminary data.</text>
</comment>
<gene>
    <name evidence="1" type="ORF">RCL2_003010300</name>
</gene>
<sequence length="835" mass="93974">MSSAIFYRTLFRKKTPFNYFSSMSTQRSFHVPTQLHELNLRGGLYKSFNNSIAHNLTKETISSVLGNISKKSISSPIYAVSPDWIGSLSNSIAQELSKNFNYPAESFAETSRIVTDIISAIGNGTWSNGITPVNAIRDLETNLPLYISDYFDQLAGWSREYVFEKSKPRIGSNIKELQNSVNPYPAESPYGPESALSEKFVKIKWKFPVFDIYRPFTTDSNAPTFGLKGEPSSGKVYRYFAFIDASKQVIAMDEDGSITKKLYNFTDSSQLWRIDNYGKFYALYNKKYKKYLGSSLKGVDSKPSNNWHESAMYIVENTGMFTYSIGYTRNNTKFDYPDILKDLTLVTIPLVAWQNNSGQFLDVNDSYETLGFSNGEQYDSVTIPKSEQLFLFVPHPDFSNKAVVIGNNGKFLEFNPTASKADTYEFKSPTKFPLILFEYEQNIWPWGTNYLASRLQQYLISAQIPPPGKGTRVRVWKSDPSVNKVGIRELYLINTDIETGPVDSLLETVSTTKPIEPSANGDFLLDFENTPSQIPETDNHVQFDVVHTFSIVRYVYNLLTGDLQYLDGRPPVLHRPWGENKKLSIQPHAGEQANAFYDRNDGSLKFYYMRRKDGGQPVYLCRSLDIVAHETGHSFLDTLQPGWLTGSGQPGAIHEAFGDLCSLFVLISMADVADLFITLTKANLRDPDNFISAIGEEFGDALYANRGKGLRNLSDPIKGSETNTETEIHDLSVVFSAFCYDVLVDIFELERNSSIKSDTQTLMDVGSNLRRALIIAIRVSSPEPTPTKFQEVATNLDISIGTLGRRLGVDLTSWRQIVQKHAKERELSIAGLGKK</sequence>
<protein>
    <submittedName>
        <fullName evidence="1">Uncharacterized protein</fullName>
    </submittedName>
</protein>
<organism evidence="1 2">
    <name type="scientific">Rhizophagus clarus</name>
    <dbReference type="NCBI Taxonomy" id="94130"/>
    <lineage>
        <taxon>Eukaryota</taxon>
        <taxon>Fungi</taxon>
        <taxon>Fungi incertae sedis</taxon>
        <taxon>Mucoromycota</taxon>
        <taxon>Glomeromycotina</taxon>
        <taxon>Glomeromycetes</taxon>
        <taxon>Glomerales</taxon>
        <taxon>Glomeraceae</taxon>
        <taxon>Rhizophagus</taxon>
    </lineage>
</organism>
<accession>A0A8H3MAQ2</accession>
<dbReference type="AlphaFoldDB" id="A0A8H3MAQ2"/>
<dbReference type="Proteomes" id="UP000615446">
    <property type="component" value="Unassembled WGS sequence"/>
</dbReference>
<evidence type="ECO:0000313" key="1">
    <source>
        <dbReference type="EMBL" id="GET03779.1"/>
    </source>
</evidence>
<dbReference type="SUPFAM" id="SSF55486">
    <property type="entry name" value="Metalloproteases ('zincins'), catalytic domain"/>
    <property type="match status" value="1"/>
</dbReference>
<dbReference type="OrthoDB" id="2319423at2759"/>